<dbReference type="Pfam" id="PF00625">
    <property type="entry name" value="Guanylate_kin"/>
    <property type="match status" value="1"/>
</dbReference>
<keyword evidence="6 11" id="KW-0547">Nucleotide-binding</keyword>
<dbReference type="Proteomes" id="UP000013520">
    <property type="component" value="Chromosome"/>
</dbReference>
<dbReference type="STRING" id="767817.Desgi_2997"/>
<dbReference type="PROSITE" id="PS50052">
    <property type="entry name" value="GUANYLATE_KINASE_2"/>
    <property type="match status" value="1"/>
</dbReference>
<dbReference type="InterPro" id="IPR020590">
    <property type="entry name" value="Guanylate_kinase_CS"/>
</dbReference>
<dbReference type="EMBL" id="CP003273">
    <property type="protein sequence ID" value="AGL02382.1"/>
    <property type="molecule type" value="Genomic_DNA"/>
</dbReference>
<evidence type="ECO:0000256" key="7">
    <source>
        <dbReference type="ARBA" id="ARBA00022777"/>
    </source>
</evidence>
<reference evidence="13 14" key="1">
    <citation type="submission" date="2012-01" db="EMBL/GenBank/DDBJ databases">
        <title>Complete sequence of Desulfotomaculum gibsoniae DSM 7213.</title>
        <authorList>
            <consortium name="US DOE Joint Genome Institute"/>
            <person name="Lucas S."/>
            <person name="Han J."/>
            <person name="Lapidus A."/>
            <person name="Cheng J.-F."/>
            <person name="Goodwin L."/>
            <person name="Pitluck S."/>
            <person name="Peters L."/>
            <person name="Ovchinnikova G."/>
            <person name="Teshima H."/>
            <person name="Detter J.C."/>
            <person name="Han C."/>
            <person name="Tapia R."/>
            <person name="Land M."/>
            <person name="Hauser L."/>
            <person name="Kyrpides N."/>
            <person name="Ivanova N."/>
            <person name="Pagani I."/>
            <person name="Parshina S."/>
            <person name="Plugge C."/>
            <person name="Muyzer G."/>
            <person name="Kuever J."/>
            <person name="Ivanova A."/>
            <person name="Nazina T."/>
            <person name="Klenk H.-P."/>
            <person name="Brambilla E."/>
            <person name="Spring S."/>
            <person name="Stams A.F."/>
            <person name="Woyke T."/>
        </authorList>
    </citation>
    <scope>NUCLEOTIDE SEQUENCE [LARGE SCALE GENOMIC DNA]</scope>
    <source>
        <strain evidence="13 14">DSM 7213</strain>
    </source>
</reference>
<dbReference type="AlphaFoldDB" id="R4KLD2"/>
<dbReference type="eggNOG" id="COG0194">
    <property type="taxonomic scope" value="Bacteria"/>
</dbReference>
<dbReference type="Gene3D" id="3.30.63.10">
    <property type="entry name" value="Guanylate Kinase phosphate binding domain"/>
    <property type="match status" value="1"/>
</dbReference>
<evidence type="ECO:0000256" key="10">
    <source>
        <dbReference type="ARBA" id="ARBA00048594"/>
    </source>
</evidence>
<keyword evidence="8 11" id="KW-0067">ATP-binding</keyword>
<evidence type="ECO:0000256" key="3">
    <source>
        <dbReference type="ARBA" id="ARBA00012961"/>
    </source>
</evidence>
<dbReference type="RefSeq" id="WP_015617978.1">
    <property type="nucleotide sequence ID" value="NC_021184.1"/>
</dbReference>
<dbReference type="PROSITE" id="PS00856">
    <property type="entry name" value="GUANYLATE_KINASE_1"/>
    <property type="match status" value="1"/>
</dbReference>
<evidence type="ECO:0000256" key="1">
    <source>
        <dbReference type="ARBA" id="ARBA00003531"/>
    </source>
</evidence>
<dbReference type="OrthoDB" id="9808150at2"/>
<keyword evidence="14" id="KW-1185">Reference proteome</keyword>
<dbReference type="SMART" id="SM00072">
    <property type="entry name" value="GuKc"/>
    <property type="match status" value="1"/>
</dbReference>
<dbReference type="HOGENOM" id="CLU_001715_1_2_9"/>
<dbReference type="InterPro" id="IPR008144">
    <property type="entry name" value="Guanylate_kin-like_dom"/>
</dbReference>
<comment type="subcellular location">
    <subcellularLocation>
        <location evidence="11">Cytoplasm</location>
    </subcellularLocation>
</comment>
<dbReference type="Gene3D" id="3.40.50.300">
    <property type="entry name" value="P-loop containing nucleotide triphosphate hydrolases"/>
    <property type="match status" value="1"/>
</dbReference>
<dbReference type="GO" id="GO:0004385">
    <property type="term" value="F:GMP kinase activity"/>
    <property type="evidence" value="ECO:0007669"/>
    <property type="project" value="UniProtKB-UniRule"/>
</dbReference>
<dbReference type="InterPro" id="IPR027417">
    <property type="entry name" value="P-loop_NTPase"/>
</dbReference>
<feature type="binding site" evidence="11">
    <location>
        <begin position="12"/>
        <end position="19"/>
    </location>
    <ligand>
        <name>ATP</name>
        <dbReference type="ChEBI" id="CHEBI:30616"/>
    </ligand>
</feature>
<dbReference type="SUPFAM" id="SSF52540">
    <property type="entry name" value="P-loop containing nucleoside triphosphate hydrolases"/>
    <property type="match status" value="1"/>
</dbReference>
<dbReference type="HAMAP" id="MF_00328">
    <property type="entry name" value="Guanylate_kinase"/>
    <property type="match status" value="1"/>
</dbReference>
<comment type="catalytic activity">
    <reaction evidence="10 11">
        <text>GMP + ATP = GDP + ADP</text>
        <dbReference type="Rhea" id="RHEA:20780"/>
        <dbReference type="ChEBI" id="CHEBI:30616"/>
        <dbReference type="ChEBI" id="CHEBI:58115"/>
        <dbReference type="ChEBI" id="CHEBI:58189"/>
        <dbReference type="ChEBI" id="CHEBI:456216"/>
        <dbReference type="EC" id="2.7.4.8"/>
    </reaction>
</comment>
<dbReference type="GO" id="GO:0005829">
    <property type="term" value="C:cytosol"/>
    <property type="evidence" value="ECO:0007669"/>
    <property type="project" value="TreeGrafter"/>
</dbReference>
<dbReference type="NCBIfam" id="TIGR03263">
    <property type="entry name" value="guanyl_kin"/>
    <property type="match status" value="1"/>
</dbReference>
<protein>
    <recommendedName>
        <fullName evidence="4 11">Guanylate kinase</fullName>
        <ecNumber evidence="3 11">2.7.4.8</ecNumber>
    </recommendedName>
    <alternativeName>
        <fullName evidence="9 11">GMP kinase</fullName>
    </alternativeName>
</protein>
<dbReference type="PANTHER" id="PTHR23117">
    <property type="entry name" value="GUANYLATE KINASE-RELATED"/>
    <property type="match status" value="1"/>
</dbReference>
<dbReference type="PANTHER" id="PTHR23117:SF13">
    <property type="entry name" value="GUANYLATE KINASE"/>
    <property type="match status" value="1"/>
</dbReference>
<keyword evidence="5 11" id="KW-0808">Transferase</keyword>
<gene>
    <name evidence="11" type="primary">gmk</name>
    <name evidence="13" type="ORF">Desgi_2997</name>
</gene>
<dbReference type="CDD" id="cd00071">
    <property type="entry name" value="GMPK"/>
    <property type="match status" value="1"/>
</dbReference>
<organism evidence="13 14">
    <name type="scientific">Desulfoscipio gibsoniae DSM 7213</name>
    <dbReference type="NCBI Taxonomy" id="767817"/>
    <lineage>
        <taxon>Bacteria</taxon>
        <taxon>Bacillati</taxon>
        <taxon>Bacillota</taxon>
        <taxon>Clostridia</taxon>
        <taxon>Eubacteriales</taxon>
        <taxon>Desulfallaceae</taxon>
        <taxon>Desulfoscipio</taxon>
    </lineage>
</organism>
<keyword evidence="11" id="KW-0963">Cytoplasm</keyword>
<evidence type="ECO:0000313" key="14">
    <source>
        <dbReference type="Proteomes" id="UP000013520"/>
    </source>
</evidence>
<evidence type="ECO:0000256" key="5">
    <source>
        <dbReference type="ARBA" id="ARBA00022679"/>
    </source>
</evidence>
<evidence type="ECO:0000313" key="13">
    <source>
        <dbReference type="EMBL" id="AGL02382.1"/>
    </source>
</evidence>
<dbReference type="KEGG" id="dgi:Desgi_2997"/>
<feature type="domain" description="Guanylate kinase-like" evidence="12">
    <location>
        <begin position="5"/>
        <end position="183"/>
    </location>
</feature>
<comment type="function">
    <text evidence="1 11">Essential for recycling GMP and indirectly, cGMP.</text>
</comment>
<dbReference type="GO" id="GO:0005524">
    <property type="term" value="F:ATP binding"/>
    <property type="evidence" value="ECO:0007669"/>
    <property type="project" value="UniProtKB-UniRule"/>
</dbReference>
<dbReference type="InterPro" id="IPR017665">
    <property type="entry name" value="Guanylate_kinase"/>
</dbReference>
<sequence>MKTKGNLIVISGPSGSGKGTVCQGLFRELDNLHLSISATTRNPRGEERHGVDYYFLTREQFKSMIAGDQLLEWANVYGNYYGTPQQPVIDAVNRGLDVILEIDVQGALNVKSKYPHCVLIFLIPPSRAELEMRLTNRGTDSAGEIEHRLQWAEKEIKEVHKYDYLVINDDLVAATKRVCAIITAERCRPRVFDIDSLLQKY</sequence>
<keyword evidence="7 11" id="KW-0418">Kinase</keyword>
<evidence type="ECO:0000256" key="9">
    <source>
        <dbReference type="ARBA" id="ARBA00030128"/>
    </source>
</evidence>
<name>R4KLD2_9FIRM</name>
<accession>R4KLD2</accession>
<evidence type="ECO:0000256" key="11">
    <source>
        <dbReference type="HAMAP-Rule" id="MF_00328"/>
    </source>
</evidence>
<comment type="similarity">
    <text evidence="2 11">Belongs to the guanylate kinase family.</text>
</comment>
<evidence type="ECO:0000259" key="12">
    <source>
        <dbReference type="PROSITE" id="PS50052"/>
    </source>
</evidence>
<dbReference type="FunFam" id="3.30.63.10:FF:000002">
    <property type="entry name" value="Guanylate kinase 1"/>
    <property type="match status" value="1"/>
</dbReference>
<evidence type="ECO:0000256" key="4">
    <source>
        <dbReference type="ARBA" id="ARBA00016296"/>
    </source>
</evidence>
<evidence type="ECO:0000256" key="6">
    <source>
        <dbReference type="ARBA" id="ARBA00022741"/>
    </source>
</evidence>
<evidence type="ECO:0000256" key="2">
    <source>
        <dbReference type="ARBA" id="ARBA00005790"/>
    </source>
</evidence>
<evidence type="ECO:0000256" key="8">
    <source>
        <dbReference type="ARBA" id="ARBA00022840"/>
    </source>
</evidence>
<dbReference type="EC" id="2.7.4.8" evidence="3 11"/>
<proteinExistence type="inferred from homology"/>
<dbReference type="InterPro" id="IPR008145">
    <property type="entry name" value="GK/Ca_channel_bsu"/>
</dbReference>